<protein>
    <submittedName>
        <fullName evidence="3">Tetratricopeptide repeat protein</fullName>
    </submittedName>
</protein>
<dbReference type="InterPro" id="IPR053137">
    <property type="entry name" value="NLR-like"/>
</dbReference>
<dbReference type="Gene3D" id="3.40.50.300">
    <property type="entry name" value="P-loop containing nucleotide triphosphate hydrolases"/>
    <property type="match status" value="1"/>
</dbReference>
<feature type="region of interest" description="Disordered" evidence="1">
    <location>
        <begin position="1"/>
        <end position="37"/>
    </location>
</feature>
<evidence type="ECO:0000313" key="3">
    <source>
        <dbReference type="EMBL" id="MCM2391875.1"/>
    </source>
</evidence>
<dbReference type="SMART" id="SM00028">
    <property type="entry name" value="TPR"/>
    <property type="match status" value="7"/>
</dbReference>
<dbReference type="InterPro" id="IPR027417">
    <property type="entry name" value="P-loop_NTPase"/>
</dbReference>
<evidence type="ECO:0000259" key="2">
    <source>
        <dbReference type="Pfam" id="PF00931"/>
    </source>
</evidence>
<dbReference type="InterPro" id="IPR011990">
    <property type="entry name" value="TPR-like_helical_dom_sf"/>
</dbReference>
<comment type="caution">
    <text evidence="3">The sequence shown here is derived from an EMBL/GenBank/DDBJ whole genome shotgun (WGS) entry which is preliminary data.</text>
</comment>
<dbReference type="PRINTS" id="PR00381">
    <property type="entry name" value="KINESINLIGHT"/>
</dbReference>
<dbReference type="Pfam" id="PF00931">
    <property type="entry name" value="NB-ARC"/>
    <property type="match status" value="1"/>
</dbReference>
<dbReference type="Pfam" id="PF13424">
    <property type="entry name" value="TPR_12"/>
    <property type="match status" value="3"/>
</dbReference>
<dbReference type="RefSeq" id="WP_250922205.1">
    <property type="nucleotide sequence ID" value="NZ_JAMQAW010000034.1"/>
</dbReference>
<dbReference type="PANTHER" id="PTHR46082">
    <property type="entry name" value="ATP/GTP-BINDING PROTEIN-RELATED"/>
    <property type="match status" value="1"/>
</dbReference>
<proteinExistence type="predicted"/>
<feature type="domain" description="NB-ARC" evidence="2">
    <location>
        <begin position="92"/>
        <end position="246"/>
    </location>
</feature>
<accession>A0ABT0UTT2</accession>
<feature type="compositionally biased region" description="Basic and acidic residues" evidence="1">
    <location>
        <begin position="1"/>
        <end position="10"/>
    </location>
</feature>
<gene>
    <name evidence="3" type="ORF">NBG84_26920</name>
</gene>
<dbReference type="Gene3D" id="1.25.40.10">
    <property type="entry name" value="Tetratricopeptide repeat domain"/>
    <property type="match status" value="2"/>
</dbReference>
<dbReference type="PANTHER" id="PTHR46082:SF6">
    <property type="entry name" value="AAA+ ATPASE DOMAIN-CONTAINING PROTEIN-RELATED"/>
    <property type="match status" value="1"/>
</dbReference>
<organism evidence="3 4">
    <name type="scientific">Streptomyces albipurpureus</name>
    <dbReference type="NCBI Taxonomy" id="2897419"/>
    <lineage>
        <taxon>Bacteria</taxon>
        <taxon>Bacillati</taxon>
        <taxon>Actinomycetota</taxon>
        <taxon>Actinomycetes</taxon>
        <taxon>Kitasatosporales</taxon>
        <taxon>Streptomycetaceae</taxon>
        <taxon>Streptomyces</taxon>
    </lineage>
</organism>
<dbReference type="Pfam" id="PF13374">
    <property type="entry name" value="TPR_10"/>
    <property type="match status" value="2"/>
</dbReference>
<dbReference type="SUPFAM" id="SSF52540">
    <property type="entry name" value="P-loop containing nucleoside triphosphate hydrolases"/>
    <property type="match status" value="1"/>
</dbReference>
<evidence type="ECO:0000256" key="1">
    <source>
        <dbReference type="SAM" id="MobiDB-lite"/>
    </source>
</evidence>
<feature type="compositionally biased region" description="Low complexity" evidence="1">
    <location>
        <begin position="18"/>
        <end position="27"/>
    </location>
</feature>
<dbReference type="SUPFAM" id="SSF48452">
    <property type="entry name" value="TPR-like"/>
    <property type="match status" value="3"/>
</dbReference>
<dbReference type="Proteomes" id="UP001431429">
    <property type="component" value="Unassembled WGS sequence"/>
</dbReference>
<reference evidence="3" key="1">
    <citation type="submission" date="2022-06" db="EMBL/GenBank/DDBJ databases">
        <title>Genome public.</title>
        <authorList>
            <person name="Sun Q."/>
        </authorList>
    </citation>
    <scope>NUCLEOTIDE SEQUENCE</scope>
    <source>
        <strain evidence="3">CWNU-1</strain>
    </source>
</reference>
<dbReference type="InterPro" id="IPR002182">
    <property type="entry name" value="NB-ARC"/>
</dbReference>
<name>A0ABT0UTT2_9ACTN</name>
<sequence>MDETEHHRAAEAGGEELSGGPAAAAPPWQTVINSGPATATGGGTAVSGIYNDHSTTILPPDALTAAAQTEAPAGLDNLPFLTGNFVGRAADLDRLDTALAAPGAVLVQAVSGLGGIGKSTLAAEWAATRAHGRRPVRWITADSPAAVQQGLVQLATALRPALGKALTVEAHAEFALQWLATHTGWLIVLDNVSDPGDIAPLINRAPGGRFLITSRLANPWTDPTTLVRLGILTPSESLDLLTLIVTGRGRRDLEGAAELCEELGHLPLAVEQAAAYIAEAGITPRAYLGLLTEYPADMFRDGEEGRAPERTVARIWHLTLDRLTTTPHAGRLLRTLAWYAPNNIPRTLLTSLGTPPEVTGAVRRLVAYSMITATPDTVSVHRLVQAVARTPDPDDPHRGADDIDTARDTATTSLYTAIPDTCDDPAHWPAWRTLIPHLDTLADRLPPDTGTDTLARLLGEAGLFLHGQGLLTRATKHLKRALTDRERALGPDHPETLNARNNLAYAYESAGNLGQAIPLHERNLADFQRVLGPDHPDTLAGRNNLAYAYESAGSLGQAIALYEQNLADSQRVFGPDHAHTFTARNNLASAYQSVGNLDLATPLHEQTLTARERVLGPDHSDTLSSRNNLAYAHQVAGNLGEAIPLHERNLAARERVLGPDHPHTLNSRNNLASAYQSVGNLDRAVTLHERNLADFQRVLGADHPDTLTARNNLAYAHQSAGNLGQAIPLHKRNLAARERVLGPDHPHTLNSRHNLAGAYAAAGELGQAIRFYEQNLADSQRVLGPDHPDTLTAREALAWVYEQQRK</sequence>
<keyword evidence="4" id="KW-1185">Reference proteome</keyword>
<dbReference type="InterPro" id="IPR019734">
    <property type="entry name" value="TPR_rpt"/>
</dbReference>
<evidence type="ECO:0000313" key="4">
    <source>
        <dbReference type="Proteomes" id="UP001431429"/>
    </source>
</evidence>
<dbReference type="EMBL" id="JAMQAW010000034">
    <property type="protein sequence ID" value="MCM2391875.1"/>
    <property type="molecule type" value="Genomic_DNA"/>
</dbReference>